<dbReference type="HAMAP" id="MF_01401">
    <property type="entry name" value="MsrA"/>
    <property type="match status" value="1"/>
</dbReference>
<dbReference type="AlphaFoldDB" id="X1FP52"/>
<dbReference type="Gene3D" id="3.30.1060.10">
    <property type="entry name" value="Peptide methionine sulphoxide reductase MsrA"/>
    <property type="match status" value="1"/>
</dbReference>
<dbReference type="GO" id="GO:0008113">
    <property type="term" value="F:peptide-methionine (S)-S-oxide reductase activity"/>
    <property type="evidence" value="ECO:0007669"/>
    <property type="project" value="UniProtKB-EC"/>
</dbReference>
<dbReference type="PANTHER" id="PTHR43774">
    <property type="entry name" value="PEPTIDE METHIONINE SULFOXIDE REDUCTASE"/>
    <property type="match status" value="1"/>
</dbReference>
<comment type="caution">
    <text evidence="4">The sequence shown here is derived from an EMBL/GenBank/DDBJ whole genome shotgun (WGS) entry which is preliminary data.</text>
</comment>
<dbReference type="SUPFAM" id="SSF55068">
    <property type="entry name" value="Peptide methionine sulfoxide reductase"/>
    <property type="match status" value="1"/>
</dbReference>
<evidence type="ECO:0000256" key="1">
    <source>
        <dbReference type="ARBA" id="ARBA00012502"/>
    </source>
</evidence>
<evidence type="ECO:0000313" key="4">
    <source>
        <dbReference type="EMBL" id="GAH46767.1"/>
    </source>
</evidence>
<dbReference type="NCBIfam" id="TIGR00401">
    <property type="entry name" value="msrA"/>
    <property type="match status" value="1"/>
</dbReference>
<dbReference type="InterPro" id="IPR002569">
    <property type="entry name" value="Met_Sox_Rdtase_MsrA_dom"/>
</dbReference>
<dbReference type="EMBL" id="BARU01007652">
    <property type="protein sequence ID" value="GAH46767.1"/>
    <property type="molecule type" value="Genomic_DNA"/>
</dbReference>
<dbReference type="EC" id="1.8.4.11" evidence="1"/>
<dbReference type="Pfam" id="PF01625">
    <property type="entry name" value="PMSR"/>
    <property type="match status" value="1"/>
</dbReference>
<dbReference type="PANTHER" id="PTHR43774:SF1">
    <property type="entry name" value="PEPTIDE METHIONINE SULFOXIDE REDUCTASE MSRA 2"/>
    <property type="match status" value="1"/>
</dbReference>
<dbReference type="InterPro" id="IPR036509">
    <property type="entry name" value="Met_Sox_Rdtase_MsrA_sf"/>
</dbReference>
<proteinExistence type="inferred from homology"/>
<feature type="domain" description="Peptide methionine sulphoxide reductase MsrA" evidence="3">
    <location>
        <begin position="16"/>
        <end position="167"/>
    </location>
</feature>
<evidence type="ECO:0000256" key="2">
    <source>
        <dbReference type="ARBA" id="ARBA00023002"/>
    </source>
</evidence>
<gene>
    <name evidence="4" type="ORF">S03H2_15080</name>
</gene>
<evidence type="ECO:0000259" key="3">
    <source>
        <dbReference type="Pfam" id="PF01625"/>
    </source>
</evidence>
<protein>
    <recommendedName>
        <fullName evidence="1">peptide-methionine (S)-S-oxide reductase</fullName>
        <ecNumber evidence="1">1.8.4.11</ecNumber>
    </recommendedName>
</protein>
<sequence>MIANKSEKPFRNVEVATLGGGCFWCTEAVFKNLRGVLTVESGYSGGWVVKPTFERVCTGKTGHAEVVQIKFNPIILSFRDLLEVFFATHDPTTVNRQDADVGPQYRSIIFYHTDTQKGTAKTLINELRITGTWNKPIVTQVEPFATFFLAEDYHQNFFKRQSGQTYCLLVIAPKIKKLQQRYPEKLKN</sequence>
<reference evidence="4" key="1">
    <citation type="journal article" date="2014" name="Front. Microbiol.">
        <title>High frequency of phylogenetically diverse reductive dehalogenase-homologous genes in deep subseafloor sedimentary metagenomes.</title>
        <authorList>
            <person name="Kawai M."/>
            <person name="Futagami T."/>
            <person name="Toyoda A."/>
            <person name="Takaki Y."/>
            <person name="Nishi S."/>
            <person name="Hori S."/>
            <person name="Arai W."/>
            <person name="Tsubouchi T."/>
            <person name="Morono Y."/>
            <person name="Uchiyama I."/>
            <person name="Ito T."/>
            <person name="Fujiyama A."/>
            <person name="Inagaki F."/>
            <person name="Takami H."/>
        </authorList>
    </citation>
    <scope>NUCLEOTIDE SEQUENCE</scope>
    <source>
        <strain evidence="4">Expedition CK06-06</strain>
    </source>
</reference>
<keyword evidence="2" id="KW-0560">Oxidoreductase</keyword>
<organism evidence="4">
    <name type="scientific">marine sediment metagenome</name>
    <dbReference type="NCBI Taxonomy" id="412755"/>
    <lineage>
        <taxon>unclassified sequences</taxon>
        <taxon>metagenomes</taxon>
        <taxon>ecological metagenomes</taxon>
    </lineage>
</organism>
<accession>X1FP52</accession>
<name>X1FP52_9ZZZZ</name>